<feature type="region of interest" description="Disordered" evidence="1">
    <location>
        <begin position="967"/>
        <end position="1075"/>
    </location>
</feature>
<dbReference type="Proteomes" id="UP000290288">
    <property type="component" value="Unassembled WGS sequence"/>
</dbReference>
<organism evidence="2 3">
    <name type="scientific">Candolleomyces aberdarensis</name>
    <dbReference type="NCBI Taxonomy" id="2316362"/>
    <lineage>
        <taxon>Eukaryota</taxon>
        <taxon>Fungi</taxon>
        <taxon>Dikarya</taxon>
        <taxon>Basidiomycota</taxon>
        <taxon>Agaricomycotina</taxon>
        <taxon>Agaricomycetes</taxon>
        <taxon>Agaricomycetidae</taxon>
        <taxon>Agaricales</taxon>
        <taxon>Agaricineae</taxon>
        <taxon>Psathyrellaceae</taxon>
        <taxon>Candolleomyces</taxon>
    </lineage>
</organism>
<keyword evidence="3" id="KW-1185">Reference proteome</keyword>
<dbReference type="OrthoDB" id="2687259at2759"/>
<reference evidence="2 3" key="1">
    <citation type="submission" date="2019-01" db="EMBL/GenBank/DDBJ databases">
        <title>Draft genome sequence of Psathyrella aberdarensis IHI B618.</title>
        <authorList>
            <person name="Buettner E."/>
            <person name="Kellner H."/>
        </authorList>
    </citation>
    <scope>NUCLEOTIDE SEQUENCE [LARGE SCALE GENOMIC DNA]</scope>
    <source>
        <strain evidence="2 3">IHI B618</strain>
    </source>
</reference>
<dbReference type="STRING" id="2316362.A0A4Q2D7Z1"/>
<feature type="compositionally biased region" description="Low complexity" evidence="1">
    <location>
        <begin position="599"/>
        <end position="608"/>
    </location>
</feature>
<dbReference type="EMBL" id="SDEE01000718">
    <property type="protein sequence ID" value="RXW14335.1"/>
    <property type="molecule type" value="Genomic_DNA"/>
</dbReference>
<name>A0A4Q2D7Z1_9AGAR</name>
<protein>
    <submittedName>
        <fullName evidence="2">Uncharacterized protein</fullName>
    </submittedName>
</protein>
<feature type="region of interest" description="Disordered" evidence="1">
    <location>
        <begin position="549"/>
        <end position="610"/>
    </location>
</feature>
<feature type="compositionally biased region" description="Polar residues" evidence="1">
    <location>
        <begin position="580"/>
        <end position="597"/>
    </location>
</feature>
<gene>
    <name evidence="2" type="ORF">EST38_g11521</name>
</gene>
<dbReference type="Pfam" id="PF18759">
    <property type="entry name" value="Plavaka"/>
    <property type="match status" value="1"/>
</dbReference>
<sequence>MLGEYYWSDGNEKSQESFNKLLSIITHESFRPEDVANTDFARINRVLASSQYEEKGDDSPWVDDGTSWNTTSITILVPFNTRCIPPGPKPYTIAEFHYRPLVPLIKEKVRSSTGQQFFHHVPHELRWKPGDTKQDTRLYCELYHSEAFLEAYEEIQNLPQVDCDLPRCVAGLMFASDATMLASFGDAKLWPLYLFFANDSKYQRGKPSLKLGEQIAYFEKLPDEFNDFYIKYTRNKTVNAAVVTHCHRELFHAQWKVLLDDEFMYAYEHGIVIECADGIKRRWFPRILTYSANYPEKIVIASIKNLSKCPCTRCTIPLDKVHNLGMRQDRRNRERLARVDNETRRSKVQSARNTIYISFLSVNSKTGVEVHLGETSMVPTDNAFSDRLSRFSFNLFDMLVTDLLHEVELGVWKSLFIHLLRLLEASSSGLANELDNRYRQIPSFGKDTIRRFTNNVSEMKQLAARDYEDLLQCAIPVFEGLFPKKDHDKRIVNLLYVLAHWHGLAKLRLHTDVTLDILDDLTTLLGKKFRQFVARICDQVETRELPREYQARKRREAKRKGKDRKALAKKSQDAAKTSGLAKSTSHNTAHGSSSNARQAKANAPPKKVAAVKKGAKCQKIAHLSQPVPDSEKQVGLGDEQAEPLSEHILADEDTMPNEASGRQLKAFTLRTYKFHALGHVAPTIRRFGTTDNYSTQLSQNKPIDITQFLTENRTDPVTKGFLLKLKMHLLPHIRRTLLAEARADPANFEWAIPILEELAEGDGESKHDVMDQANRVFIPANRLYQHEILHINYTTYDMRREQDILNPKTTCRDFMCLRDDFGSGPSSGAHHFCYGRLIRVYHVNVVFLGAGSLDRRERRFDLLLVRWFTELSNGQNSWESCGLDRLKFHPLNNSGGFDFLDPEAVLRACHIMPRFSCGRSSEPDAKPISNLAKDNEDWKEYYVNRFVDRDMLMRYHWGLGVGHRYSHQDAPEELGEPGLDGNGSTNEENEESGDDNSDDEWDDGLDDQANRGLTIGTLGDSSENEASDADVNSEYGLHDREGDGDDNDRSSSDEQSGDPFLNLPCPDGDDEDAED</sequence>
<evidence type="ECO:0000313" key="2">
    <source>
        <dbReference type="EMBL" id="RXW14335.1"/>
    </source>
</evidence>
<dbReference type="AlphaFoldDB" id="A0A4Q2D7Z1"/>
<feature type="compositionally biased region" description="Basic residues" evidence="1">
    <location>
        <begin position="552"/>
        <end position="563"/>
    </location>
</feature>
<evidence type="ECO:0000313" key="3">
    <source>
        <dbReference type="Proteomes" id="UP000290288"/>
    </source>
</evidence>
<proteinExistence type="predicted"/>
<feature type="compositionally biased region" description="Basic and acidic residues" evidence="1">
    <location>
        <begin position="1036"/>
        <end position="1052"/>
    </location>
</feature>
<evidence type="ECO:0000256" key="1">
    <source>
        <dbReference type="SAM" id="MobiDB-lite"/>
    </source>
</evidence>
<dbReference type="InterPro" id="IPR041078">
    <property type="entry name" value="Plavaka"/>
</dbReference>
<comment type="caution">
    <text evidence="2">The sequence shown here is derived from an EMBL/GenBank/DDBJ whole genome shotgun (WGS) entry which is preliminary data.</text>
</comment>
<accession>A0A4Q2D7Z1</accession>
<feature type="compositionally biased region" description="Basic and acidic residues" evidence="1">
    <location>
        <begin position="564"/>
        <end position="573"/>
    </location>
</feature>
<feature type="compositionally biased region" description="Acidic residues" evidence="1">
    <location>
        <begin position="987"/>
        <end position="1006"/>
    </location>
</feature>